<dbReference type="InterPro" id="IPR006311">
    <property type="entry name" value="TAT_signal"/>
</dbReference>
<organism evidence="3 4">
    <name type="scientific">Granulicella rosea</name>
    <dbReference type="NCBI Taxonomy" id="474952"/>
    <lineage>
        <taxon>Bacteria</taxon>
        <taxon>Pseudomonadati</taxon>
        <taxon>Acidobacteriota</taxon>
        <taxon>Terriglobia</taxon>
        <taxon>Terriglobales</taxon>
        <taxon>Acidobacteriaceae</taxon>
        <taxon>Granulicella</taxon>
    </lineage>
</organism>
<keyword evidence="1" id="KW-0732">Signal</keyword>
<gene>
    <name evidence="3" type="ORF">SAMN05421770_10534</name>
</gene>
<dbReference type="PANTHER" id="PTHR43143:SF1">
    <property type="entry name" value="SERINE_THREONINE-PROTEIN PHOSPHATASE CPPED1"/>
    <property type="match status" value="1"/>
</dbReference>
<dbReference type="PANTHER" id="PTHR43143">
    <property type="entry name" value="METALLOPHOSPHOESTERASE, CALCINEURIN SUPERFAMILY"/>
    <property type="match status" value="1"/>
</dbReference>
<evidence type="ECO:0000313" key="3">
    <source>
        <dbReference type="EMBL" id="SNT18803.1"/>
    </source>
</evidence>
<dbReference type="InterPro" id="IPR004843">
    <property type="entry name" value="Calcineurin-like_PHP"/>
</dbReference>
<dbReference type="SUPFAM" id="SSF56300">
    <property type="entry name" value="Metallo-dependent phosphatases"/>
    <property type="match status" value="1"/>
</dbReference>
<name>A0A239KMF3_9BACT</name>
<dbReference type="Gene3D" id="3.60.21.10">
    <property type="match status" value="1"/>
</dbReference>
<evidence type="ECO:0000259" key="2">
    <source>
        <dbReference type="Pfam" id="PF00149"/>
    </source>
</evidence>
<dbReference type="RefSeq" id="WP_089409130.1">
    <property type="nucleotide sequence ID" value="NZ_FZOU01000005.1"/>
</dbReference>
<protein>
    <submittedName>
        <fullName evidence="3">3',5'-cyclic AMP phosphodiesterase CpdA</fullName>
    </submittedName>
</protein>
<sequence length="304" mass="33243">MIAHTRRDFVFSLGVSGVALAAPGSLLAAPSQEFTFLFVTDAHIQPELGGDRGTAMAFKKARTIKADFAIQGGDHVFDANAVSKERAFQLYDLYGKTEQDLGLKVHHTLGNHDLFGTSPQGVASATDPLYARGLYTERFGKTYYSFDHKGHHFVVLDSIGITPDKSFEGRIDADQVAWLKTDLAALPLHAPVIVVSHIPLMSAYRSHFPPPAKPFDHNYFTVQNSAEVIEALEGYNVLGVLQGHTHINETIWWKGVPYITSGAVCGDWWKGAHVGIPEGFTVVTVAGGKLTTRYETYGWKAVKG</sequence>
<dbReference type="InterPro" id="IPR051918">
    <property type="entry name" value="STPP_CPPED1"/>
</dbReference>
<feature type="signal peptide" evidence="1">
    <location>
        <begin position="1"/>
        <end position="21"/>
    </location>
</feature>
<evidence type="ECO:0000256" key="1">
    <source>
        <dbReference type="SAM" id="SignalP"/>
    </source>
</evidence>
<dbReference type="AlphaFoldDB" id="A0A239KMF3"/>
<reference evidence="3 4" key="1">
    <citation type="submission" date="2017-06" db="EMBL/GenBank/DDBJ databases">
        <authorList>
            <person name="Kim H.J."/>
            <person name="Triplett B.A."/>
        </authorList>
    </citation>
    <scope>NUCLEOTIDE SEQUENCE [LARGE SCALE GENOMIC DNA]</scope>
    <source>
        <strain evidence="3 4">DSM 18704</strain>
    </source>
</reference>
<dbReference type="GO" id="GO:0016787">
    <property type="term" value="F:hydrolase activity"/>
    <property type="evidence" value="ECO:0007669"/>
    <property type="project" value="InterPro"/>
</dbReference>
<feature type="domain" description="Calcineurin-like phosphoesterase" evidence="2">
    <location>
        <begin position="35"/>
        <end position="247"/>
    </location>
</feature>
<accession>A0A239KMF3</accession>
<dbReference type="Proteomes" id="UP000198356">
    <property type="component" value="Unassembled WGS sequence"/>
</dbReference>
<evidence type="ECO:0000313" key="4">
    <source>
        <dbReference type="Proteomes" id="UP000198356"/>
    </source>
</evidence>
<dbReference type="OrthoDB" id="9809781at2"/>
<dbReference type="EMBL" id="FZOU01000005">
    <property type="protein sequence ID" value="SNT18803.1"/>
    <property type="molecule type" value="Genomic_DNA"/>
</dbReference>
<dbReference type="Pfam" id="PF00149">
    <property type="entry name" value="Metallophos"/>
    <property type="match status" value="1"/>
</dbReference>
<keyword evidence="4" id="KW-1185">Reference proteome</keyword>
<feature type="chain" id="PRO_5012647410" evidence="1">
    <location>
        <begin position="22"/>
        <end position="304"/>
    </location>
</feature>
<proteinExistence type="predicted"/>
<dbReference type="InterPro" id="IPR029052">
    <property type="entry name" value="Metallo-depent_PP-like"/>
</dbReference>
<dbReference type="PROSITE" id="PS51318">
    <property type="entry name" value="TAT"/>
    <property type="match status" value="1"/>
</dbReference>